<feature type="domain" description="FAD-binding" evidence="2">
    <location>
        <begin position="27"/>
        <end position="362"/>
    </location>
</feature>
<dbReference type="Gene3D" id="3.50.50.60">
    <property type="entry name" value="FAD/NAD(P)-binding domain"/>
    <property type="match status" value="1"/>
</dbReference>
<dbReference type="SUPFAM" id="SSF51905">
    <property type="entry name" value="FAD/NAD(P)-binding domain"/>
    <property type="match status" value="1"/>
</dbReference>
<feature type="region of interest" description="Disordered" evidence="1">
    <location>
        <begin position="1"/>
        <end position="20"/>
    </location>
</feature>
<evidence type="ECO:0000313" key="4">
    <source>
        <dbReference type="Proteomes" id="UP001622594"/>
    </source>
</evidence>
<evidence type="ECO:0000256" key="1">
    <source>
        <dbReference type="SAM" id="MobiDB-lite"/>
    </source>
</evidence>
<keyword evidence="4" id="KW-1185">Reference proteome</keyword>
<dbReference type="PANTHER" id="PTHR46865:SF2">
    <property type="entry name" value="MONOOXYGENASE"/>
    <property type="match status" value="1"/>
</dbReference>
<gene>
    <name evidence="3" type="ORF">OG814_22585</name>
</gene>
<keyword evidence="3" id="KW-0503">Monooxygenase</keyword>
<keyword evidence="3" id="KW-0560">Oxidoreductase</keyword>
<proteinExistence type="predicted"/>
<dbReference type="InterPro" id="IPR051704">
    <property type="entry name" value="FAD_aromatic-hydroxylase"/>
</dbReference>
<dbReference type="Pfam" id="PF01494">
    <property type="entry name" value="FAD_binding_3"/>
    <property type="match status" value="1"/>
</dbReference>
<dbReference type="Proteomes" id="UP001622594">
    <property type="component" value="Chromosome"/>
</dbReference>
<dbReference type="PRINTS" id="PR00420">
    <property type="entry name" value="RNGMNOXGNASE"/>
</dbReference>
<dbReference type="InterPro" id="IPR036188">
    <property type="entry name" value="FAD/NAD-bd_sf"/>
</dbReference>
<accession>A0ABZ1LBW8</accession>
<evidence type="ECO:0000259" key="2">
    <source>
        <dbReference type="Pfam" id="PF01494"/>
    </source>
</evidence>
<dbReference type="GO" id="GO:0004497">
    <property type="term" value="F:monooxygenase activity"/>
    <property type="evidence" value="ECO:0007669"/>
    <property type="project" value="UniProtKB-KW"/>
</dbReference>
<dbReference type="EMBL" id="CP108188">
    <property type="protein sequence ID" value="WTR71867.1"/>
    <property type="molecule type" value="Genomic_DNA"/>
</dbReference>
<dbReference type="Gene3D" id="3.30.9.10">
    <property type="entry name" value="D-Amino Acid Oxidase, subunit A, domain 2"/>
    <property type="match status" value="1"/>
</dbReference>
<name>A0ABZ1LBW8_9ACTN</name>
<dbReference type="PANTHER" id="PTHR46865">
    <property type="entry name" value="OXIDOREDUCTASE-RELATED"/>
    <property type="match status" value="1"/>
</dbReference>
<protein>
    <submittedName>
        <fullName evidence="3">FAD-dependent monooxygenase</fullName>
    </submittedName>
</protein>
<sequence>MNSTANSTANTATNSTPSTAAHTPAKTVLISGASVAGPALALWLHRYGFTPTVVERAPELRTGGYKVDIRGTAIEVCRRMGVLDEIRAHSTDMRGGSYVDDAGRTIGELPADIFGGRVEEDDEIMRGELARILHERTRDDVEYLFGDSIAALDEDADGVTVTFESGTVRRFDLVVGADGLHSNTRRLVFGEEGRFKRHLGAYVSIFTAPNHLGLDRWETYHALPGKLVCVYSSAGETDAKNLFIFSSPQELPLHHRDVTAQKRHLAERFAGDRWEIPRLLGHAADADDFYFDSVSLVEMDRWSKGRVVLLGDAAHCSSPASGQGTGLALTGAYVLAGELARAGGDHTVAFDRYEAHMRPGVERNQRMAEGFVKEMTVESRWKIKLRMLMVRTLPRTPWKNLIAKKIRDEIQAAANAVPLVDHRMPTTRGTSTAPRPTVAP</sequence>
<reference evidence="3 4" key="1">
    <citation type="submission" date="2022-10" db="EMBL/GenBank/DDBJ databases">
        <title>The complete genomes of actinobacterial strains from the NBC collection.</title>
        <authorList>
            <person name="Joergensen T.S."/>
            <person name="Alvarez Arevalo M."/>
            <person name="Sterndorff E.B."/>
            <person name="Faurdal D."/>
            <person name="Vuksanovic O."/>
            <person name="Mourched A.-S."/>
            <person name="Charusanti P."/>
            <person name="Shaw S."/>
            <person name="Blin K."/>
            <person name="Weber T."/>
        </authorList>
    </citation>
    <scope>NUCLEOTIDE SEQUENCE [LARGE SCALE GENOMIC DNA]</scope>
    <source>
        <strain evidence="3 4">NBC_00123</strain>
    </source>
</reference>
<dbReference type="InterPro" id="IPR002938">
    <property type="entry name" value="FAD-bd"/>
</dbReference>
<dbReference type="RefSeq" id="WP_406335384.1">
    <property type="nucleotide sequence ID" value="NZ_CP108188.1"/>
</dbReference>
<evidence type="ECO:0000313" key="3">
    <source>
        <dbReference type="EMBL" id="WTR71867.1"/>
    </source>
</evidence>
<organism evidence="3 4">
    <name type="scientific">Streptomyces zaomyceticus</name>
    <dbReference type="NCBI Taxonomy" id="68286"/>
    <lineage>
        <taxon>Bacteria</taxon>
        <taxon>Bacillati</taxon>
        <taxon>Actinomycetota</taxon>
        <taxon>Actinomycetes</taxon>
        <taxon>Kitasatosporales</taxon>
        <taxon>Streptomycetaceae</taxon>
        <taxon>Streptomyces</taxon>
    </lineage>
</organism>